<dbReference type="EMBL" id="BPLR01007334">
    <property type="protein sequence ID" value="GIY16135.1"/>
    <property type="molecule type" value="Genomic_DNA"/>
</dbReference>
<dbReference type="Proteomes" id="UP001054945">
    <property type="component" value="Unassembled WGS sequence"/>
</dbReference>
<gene>
    <name evidence="1" type="ORF">CEXT_761151</name>
</gene>
<keyword evidence="2" id="KW-1185">Reference proteome</keyword>
<proteinExistence type="predicted"/>
<sequence length="102" mass="12111">MRRGNALFLRRFDGDIHQNFEFRFLLDHIAFCLWSQKQVRSLIPVILIPKDANMKWKKKPESSIINKKLIPTENSLGWECKKKTSESEYKNLLPIRQATQTH</sequence>
<protein>
    <submittedName>
        <fullName evidence="1">Uncharacterized protein</fullName>
    </submittedName>
</protein>
<organism evidence="1 2">
    <name type="scientific">Caerostris extrusa</name>
    <name type="common">Bark spider</name>
    <name type="synonym">Caerostris bankana</name>
    <dbReference type="NCBI Taxonomy" id="172846"/>
    <lineage>
        <taxon>Eukaryota</taxon>
        <taxon>Metazoa</taxon>
        <taxon>Ecdysozoa</taxon>
        <taxon>Arthropoda</taxon>
        <taxon>Chelicerata</taxon>
        <taxon>Arachnida</taxon>
        <taxon>Araneae</taxon>
        <taxon>Araneomorphae</taxon>
        <taxon>Entelegynae</taxon>
        <taxon>Araneoidea</taxon>
        <taxon>Araneidae</taxon>
        <taxon>Caerostris</taxon>
    </lineage>
</organism>
<accession>A0AAV4R3T2</accession>
<evidence type="ECO:0000313" key="2">
    <source>
        <dbReference type="Proteomes" id="UP001054945"/>
    </source>
</evidence>
<comment type="caution">
    <text evidence="1">The sequence shown here is derived from an EMBL/GenBank/DDBJ whole genome shotgun (WGS) entry which is preliminary data.</text>
</comment>
<dbReference type="AlphaFoldDB" id="A0AAV4R3T2"/>
<name>A0AAV4R3T2_CAEEX</name>
<evidence type="ECO:0000313" key="1">
    <source>
        <dbReference type="EMBL" id="GIY16135.1"/>
    </source>
</evidence>
<reference evidence="1 2" key="1">
    <citation type="submission" date="2021-06" db="EMBL/GenBank/DDBJ databases">
        <title>Caerostris extrusa draft genome.</title>
        <authorList>
            <person name="Kono N."/>
            <person name="Arakawa K."/>
        </authorList>
    </citation>
    <scope>NUCLEOTIDE SEQUENCE [LARGE SCALE GENOMIC DNA]</scope>
</reference>